<dbReference type="Proteomes" id="UP000030157">
    <property type="component" value="Segment"/>
</dbReference>
<proteinExistence type="predicted"/>
<dbReference type="EMBL" id="KJ801817">
    <property type="protein sequence ID" value="AII28546.1"/>
    <property type="molecule type" value="Genomic_DNA"/>
</dbReference>
<evidence type="ECO:0000313" key="2">
    <source>
        <dbReference type="Proteomes" id="UP000030157"/>
    </source>
</evidence>
<organism evidence="1 2">
    <name type="scientific">Enterococcus phage ECP3</name>
    <dbReference type="NCBI Taxonomy" id="1498168"/>
    <lineage>
        <taxon>Viruses</taxon>
        <taxon>Duplodnaviria</taxon>
        <taxon>Heunggongvirae</taxon>
        <taxon>Uroviricota</taxon>
        <taxon>Caudoviricetes</taxon>
        <taxon>Herelleviridae</taxon>
        <taxon>Brockvirinae</taxon>
        <taxon>Kochikohdavirus</taxon>
        <taxon>Kochikohdavirus ECP3</taxon>
    </lineage>
</organism>
<name>A0A096XTA2_9CAUD</name>
<evidence type="ECO:0000313" key="1">
    <source>
        <dbReference type="EMBL" id="AII28546.1"/>
    </source>
</evidence>
<sequence>MKVEQGELAITLPQNPEENATATIYFSVDDYGDIAITTTGEEDYTQFDFNFTEEQWAVIVDTISVQLRAQKLSS</sequence>
<accession>A0A096XTA2</accession>
<reference evidence="1" key="1">
    <citation type="submission" date="2014-05" db="EMBL/GenBank/DDBJ databases">
        <title>Complete genome sequence of Enterococcus faecalis bacteriophage ECP3.</title>
        <authorList>
            <person name="Kang H.-Y."/>
            <person name="Kim S."/>
            <person name="Kim J."/>
        </authorList>
    </citation>
    <scope>NUCLEOTIDE SEQUENCE [LARGE SCALE GENOMIC DNA]</scope>
    <source>
        <strain evidence="1">ECP3</strain>
    </source>
</reference>
<protein>
    <submittedName>
        <fullName evidence="1">Uncharacterized protein</fullName>
    </submittedName>
</protein>
<keyword evidence="2" id="KW-1185">Reference proteome</keyword>
<dbReference type="GeneID" id="24628235"/>
<dbReference type="RefSeq" id="YP_009147187.1">
    <property type="nucleotide sequence ID" value="NC_027335.2"/>
</dbReference>